<accession>A0AAV2YYP8</accession>
<feature type="site" description="Transition state stabilizer" evidence="10">
    <location>
        <position position="414"/>
    </location>
</feature>
<evidence type="ECO:0000256" key="4">
    <source>
        <dbReference type="ARBA" id="ARBA00022723"/>
    </source>
</evidence>
<dbReference type="Gene3D" id="1.25.50.20">
    <property type="match status" value="1"/>
</dbReference>
<feature type="binding site" evidence="9">
    <location>
        <position position="327"/>
    </location>
    <ligand>
        <name>Zn(2+)</name>
        <dbReference type="ChEBI" id="CHEBI:29105"/>
        <note>catalytic</note>
    </ligand>
</feature>
<dbReference type="InterPro" id="IPR034016">
    <property type="entry name" value="M1_APN-typ"/>
</dbReference>
<dbReference type="GO" id="GO:0070006">
    <property type="term" value="F:metalloaminopeptidase activity"/>
    <property type="evidence" value="ECO:0007669"/>
    <property type="project" value="TreeGrafter"/>
</dbReference>
<feature type="binding site" evidence="9">
    <location>
        <position position="331"/>
    </location>
    <ligand>
        <name>Zn(2+)</name>
        <dbReference type="ChEBI" id="CHEBI:29105"/>
        <note>catalytic</note>
    </ligand>
</feature>
<dbReference type="PANTHER" id="PTHR11533:SF174">
    <property type="entry name" value="PUROMYCIN-SENSITIVE AMINOPEPTIDASE-RELATED"/>
    <property type="match status" value="1"/>
</dbReference>
<dbReference type="SUPFAM" id="SSF55486">
    <property type="entry name" value="Metalloproteases ('zincins'), catalytic domain"/>
    <property type="match status" value="1"/>
</dbReference>
<evidence type="ECO:0000256" key="8">
    <source>
        <dbReference type="PIRSR" id="PIRSR634016-1"/>
    </source>
</evidence>
<dbReference type="Gene3D" id="2.60.40.1730">
    <property type="entry name" value="tricorn interacting facor f3 domain"/>
    <property type="match status" value="1"/>
</dbReference>
<feature type="domain" description="Aminopeptidase N-like N-terminal" evidence="14">
    <location>
        <begin position="18"/>
        <end position="221"/>
    </location>
</feature>
<comment type="caution">
    <text evidence="15">The sequence shown here is derived from an EMBL/GenBank/DDBJ whole genome shotgun (WGS) entry which is preliminary data.</text>
</comment>
<keyword evidence="7 11" id="KW-0482">Metalloprotease</keyword>
<evidence type="ECO:0000256" key="3">
    <source>
        <dbReference type="ARBA" id="ARBA00022670"/>
    </source>
</evidence>
<evidence type="ECO:0000313" key="15">
    <source>
        <dbReference type="EMBL" id="DAZ98419.1"/>
    </source>
</evidence>
<evidence type="ECO:0000259" key="14">
    <source>
        <dbReference type="Pfam" id="PF17900"/>
    </source>
</evidence>
<protein>
    <recommendedName>
        <fullName evidence="11">Aminopeptidase</fullName>
        <ecNumber evidence="11">3.4.11.-</ecNumber>
    </recommendedName>
</protein>
<dbReference type="PRINTS" id="PR00756">
    <property type="entry name" value="ALADIPTASE"/>
</dbReference>
<evidence type="ECO:0000259" key="13">
    <source>
        <dbReference type="Pfam" id="PF11838"/>
    </source>
</evidence>
<keyword evidence="16" id="KW-1185">Reference proteome</keyword>
<dbReference type="InterPro" id="IPR027268">
    <property type="entry name" value="Peptidase_M4/M1_CTD_sf"/>
</dbReference>
<keyword evidence="3 11" id="KW-0645">Protease</keyword>
<dbReference type="Gene3D" id="1.10.390.10">
    <property type="entry name" value="Neutral Protease Domain 2"/>
    <property type="match status" value="1"/>
</dbReference>
<dbReference type="EMBL" id="DAKRPA010000107">
    <property type="protein sequence ID" value="DAZ98419.1"/>
    <property type="molecule type" value="Genomic_DNA"/>
</dbReference>
<comment type="cofactor">
    <cofactor evidence="9 11">
        <name>Zn(2+)</name>
        <dbReference type="ChEBI" id="CHEBI:29105"/>
    </cofactor>
    <text evidence="9 11">Binds 1 zinc ion per subunit.</text>
</comment>
<keyword evidence="4 9" id="KW-0479">Metal-binding</keyword>
<proteinExistence type="inferred from homology"/>
<keyword evidence="6 9" id="KW-0862">Zinc</keyword>
<evidence type="ECO:0000313" key="16">
    <source>
        <dbReference type="Proteomes" id="UP001146120"/>
    </source>
</evidence>
<keyword evidence="2 11" id="KW-0031">Aminopeptidase</keyword>
<dbReference type="Pfam" id="PF11838">
    <property type="entry name" value="ERAP1_C"/>
    <property type="match status" value="1"/>
</dbReference>
<dbReference type="GO" id="GO:0016020">
    <property type="term" value="C:membrane"/>
    <property type="evidence" value="ECO:0007669"/>
    <property type="project" value="TreeGrafter"/>
</dbReference>
<keyword evidence="5 11" id="KW-0378">Hydrolase</keyword>
<sequence length="900" mass="101152">MSPVATKSFARLPTNVVPIKYHLNYDVIDLMGFRFEATEHVELRVDQDTTQITCHAVDLFVFDVSIAYAVESEQYKQTADSITHLRADESVQLQFAQAVPAGTQNVVLSLRFQGFLGEKPRGFYRSEYAWAGNESRTVAVTQFQACDARRAFVCWDEPAIKASYEISMVTDPELTALSNTHVVETQLRPKKNAHLRKNTRSDSGMEKWWKFAETPIMSTYLVAMIVGEFDVISRVSEDDVLVNVYTPLGKSELGRFALDVTVRGLTYCSKLFGIPYPLKKLDMVTIPEFLGAMENWGLVPCMESYLLMDDKTTSHAQRVDAARTICHELTHQWFGNLVTMEWWTGLWLNEGFAHFMEYDAVDHLFPEWKVWDSFVQKTMMGSALHKDCLHSSHPIEVEVNHPSEADEIFDAISYAKGASLVRMLSEYLGRDVFFQGIHEYFVKHSYQNTVTEDLWAALEHASGQDIRDMANTWTLQTGYQLVELQQRDDNTYAITQQRFFAEKAMKGDDASTWNIPLTLVTSDDPTRVERVGIWTGKTASPVDRATPLTADEATNAKLCVRSGPDRWIKLNPGQSGYYLVNYPKAMWKNLEAPVKDKTLGVVDRLSLLSSMYALAGAGVVPMSAALDFTSAFAKETAHLCWRELAKHLTALCTMFEGDACFPKFQAFVRSLFSDLMTELTWNPAVGESGDVGEFRSDVILILGRAGDSAVISEAKRRFATFVRGDSSALSADLRLAVFKINGWNSGEVHVKELQRLLETSGSTAVKRDCLLALGAVSCPKQKQLVLDWAITSLRPADIPRLFIGFGEDPIGRELAWQCIQANWELMTSKYSNLTVGRLISAVVSHFQSEAEANQVETFLAPRNTTAFARRVDDALESARINSTRHARDRDVLAAWLQARQ</sequence>
<evidence type="ECO:0000256" key="6">
    <source>
        <dbReference type="ARBA" id="ARBA00022833"/>
    </source>
</evidence>
<feature type="domain" description="ERAP1-like C-terminal" evidence="13">
    <location>
        <begin position="567"/>
        <end position="879"/>
    </location>
</feature>
<evidence type="ECO:0000256" key="11">
    <source>
        <dbReference type="RuleBase" id="RU364040"/>
    </source>
</evidence>
<dbReference type="Gene3D" id="2.60.40.1910">
    <property type="match status" value="1"/>
</dbReference>
<dbReference type="GO" id="GO:0043171">
    <property type="term" value="P:peptide catabolic process"/>
    <property type="evidence" value="ECO:0007669"/>
    <property type="project" value="TreeGrafter"/>
</dbReference>
<feature type="domain" description="Peptidase M1 membrane alanine aminopeptidase" evidence="12">
    <location>
        <begin position="256"/>
        <end position="473"/>
    </location>
</feature>
<dbReference type="SUPFAM" id="SSF63737">
    <property type="entry name" value="Leukotriene A4 hydrolase N-terminal domain"/>
    <property type="match status" value="1"/>
</dbReference>
<dbReference type="FunFam" id="1.10.390.10:FF:000001">
    <property type="entry name" value="Aminopeptidase"/>
    <property type="match status" value="1"/>
</dbReference>
<name>A0AAV2YYP8_9STRA</name>
<dbReference type="InterPro" id="IPR050344">
    <property type="entry name" value="Peptidase_M1_aminopeptidases"/>
</dbReference>
<dbReference type="Pfam" id="PF17900">
    <property type="entry name" value="Peptidase_M1_N"/>
    <property type="match status" value="1"/>
</dbReference>
<dbReference type="Pfam" id="PF01433">
    <property type="entry name" value="Peptidase_M1"/>
    <property type="match status" value="1"/>
</dbReference>
<reference evidence="15" key="1">
    <citation type="submission" date="2022-11" db="EMBL/GenBank/DDBJ databases">
        <authorList>
            <person name="Morgan W.R."/>
            <person name="Tartar A."/>
        </authorList>
    </citation>
    <scope>NUCLEOTIDE SEQUENCE</scope>
    <source>
        <strain evidence="15">ARSEF 373</strain>
    </source>
</reference>
<evidence type="ECO:0000256" key="7">
    <source>
        <dbReference type="ARBA" id="ARBA00023049"/>
    </source>
</evidence>
<reference evidence="15" key="2">
    <citation type="journal article" date="2023" name="Microbiol Resour">
        <title>Decontamination and Annotation of the Draft Genome Sequence of the Oomycete Lagenidium giganteum ARSEF 373.</title>
        <authorList>
            <person name="Morgan W.R."/>
            <person name="Tartar A."/>
        </authorList>
    </citation>
    <scope>NUCLEOTIDE SEQUENCE</scope>
    <source>
        <strain evidence="15">ARSEF 373</strain>
    </source>
</reference>
<dbReference type="InterPro" id="IPR042097">
    <property type="entry name" value="Aminopeptidase_N-like_N_sf"/>
</dbReference>
<dbReference type="GO" id="GO:0008270">
    <property type="term" value="F:zinc ion binding"/>
    <property type="evidence" value="ECO:0007669"/>
    <property type="project" value="UniProtKB-UniRule"/>
</dbReference>
<dbReference type="Proteomes" id="UP001146120">
    <property type="component" value="Unassembled WGS sequence"/>
</dbReference>
<comment type="similarity">
    <text evidence="1 11">Belongs to the peptidase M1 family.</text>
</comment>
<evidence type="ECO:0000256" key="5">
    <source>
        <dbReference type="ARBA" id="ARBA00022801"/>
    </source>
</evidence>
<dbReference type="InterPro" id="IPR001930">
    <property type="entry name" value="Peptidase_M1"/>
</dbReference>
<dbReference type="InterPro" id="IPR014782">
    <property type="entry name" value="Peptidase_M1_dom"/>
</dbReference>
<dbReference type="PANTHER" id="PTHR11533">
    <property type="entry name" value="PROTEASE M1 ZINC METALLOPROTEASE"/>
    <property type="match status" value="1"/>
</dbReference>
<dbReference type="GO" id="GO:0005737">
    <property type="term" value="C:cytoplasm"/>
    <property type="evidence" value="ECO:0007669"/>
    <property type="project" value="TreeGrafter"/>
</dbReference>
<feature type="active site" description="Proton acceptor" evidence="8">
    <location>
        <position position="328"/>
    </location>
</feature>
<gene>
    <name evidence="15" type="ORF">N0F65_000133</name>
</gene>
<dbReference type="GO" id="GO:0042277">
    <property type="term" value="F:peptide binding"/>
    <property type="evidence" value="ECO:0007669"/>
    <property type="project" value="TreeGrafter"/>
</dbReference>
<dbReference type="InterPro" id="IPR024571">
    <property type="entry name" value="ERAP1-like_C_dom"/>
</dbReference>
<dbReference type="CDD" id="cd09601">
    <property type="entry name" value="M1_APN-Q_like"/>
    <property type="match status" value="1"/>
</dbReference>
<evidence type="ECO:0000256" key="2">
    <source>
        <dbReference type="ARBA" id="ARBA00022438"/>
    </source>
</evidence>
<dbReference type="GO" id="GO:0006508">
    <property type="term" value="P:proteolysis"/>
    <property type="evidence" value="ECO:0007669"/>
    <property type="project" value="UniProtKB-KW"/>
</dbReference>
<dbReference type="InterPro" id="IPR045357">
    <property type="entry name" value="Aminopeptidase_N-like_N"/>
</dbReference>
<dbReference type="AlphaFoldDB" id="A0AAV2YYP8"/>
<evidence type="ECO:0000256" key="1">
    <source>
        <dbReference type="ARBA" id="ARBA00010136"/>
    </source>
</evidence>
<dbReference type="EC" id="3.4.11.-" evidence="11"/>
<evidence type="ECO:0000259" key="12">
    <source>
        <dbReference type="Pfam" id="PF01433"/>
    </source>
</evidence>
<dbReference type="GO" id="GO:0005615">
    <property type="term" value="C:extracellular space"/>
    <property type="evidence" value="ECO:0007669"/>
    <property type="project" value="TreeGrafter"/>
</dbReference>
<evidence type="ECO:0000256" key="9">
    <source>
        <dbReference type="PIRSR" id="PIRSR634016-3"/>
    </source>
</evidence>
<organism evidence="15 16">
    <name type="scientific">Lagenidium giganteum</name>
    <dbReference type="NCBI Taxonomy" id="4803"/>
    <lineage>
        <taxon>Eukaryota</taxon>
        <taxon>Sar</taxon>
        <taxon>Stramenopiles</taxon>
        <taxon>Oomycota</taxon>
        <taxon>Peronosporomycetes</taxon>
        <taxon>Pythiales</taxon>
        <taxon>Pythiaceae</taxon>
    </lineage>
</organism>
<evidence type="ECO:0000256" key="10">
    <source>
        <dbReference type="PIRSR" id="PIRSR634016-4"/>
    </source>
</evidence>
<feature type="binding site" evidence="9">
    <location>
        <position position="350"/>
    </location>
    <ligand>
        <name>Zn(2+)</name>
        <dbReference type="ChEBI" id="CHEBI:29105"/>
        <note>catalytic</note>
    </ligand>
</feature>